<evidence type="ECO:0000256" key="4">
    <source>
        <dbReference type="ARBA" id="ARBA00018198"/>
    </source>
</evidence>
<name>A0A6J4UTE9_9BACT</name>
<dbReference type="Pfam" id="PF22617">
    <property type="entry name" value="HCS_D2"/>
    <property type="match status" value="1"/>
</dbReference>
<dbReference type="EMBL" id="CADCWG010000156">
    <property type="protein sequence ID" value="CAA9559387.1"/>
    <property type="molecule type" value="Genomic_DNA"/>
</dbReference>
<dbReference type="FunFam" id="1.10.238.260:FF:000001">
    <property type="entry name" value="2-isopropylmalate synthase"/>
    <property type="match status" value="1"/>
</dbReference>
<dbReference type="PANTHER" id="PTHR10277:SF9">
    <property type="entry name" value="2-ISOPROPYLMALATE SYNTHASE 1, CHLOROPLASTIC-RELATED"/>
    <property type="match status" value="1"/>
</dbReference>
<dbReference type="GO" id="GO:0003985">
    <property type="term" value="F:acetyl-CoA C-acetyltransferase activity"/>
    <property type="evidence" value="ECO:0007669"/>
    <property type="project" value="UniProtKB-UniRule"/>
</dbReference>
<protein>
    <recommendedName>
        <fullName evidence="4 11">2-isopropylmalate synthase</fullName>
        <ecNumber evidence="3 11">2.3.3.13</ecNumber>
    </recommendedName>
    <alternativeName>
        <fullName evidence="11">Alpha-IPM synthase</fullName>
    </alternativeName>
    <alternativeName>
        <fullName evidence="11">Alpha-isopropylmalate synthase</fullName>
    </alternativeName>
</protein>
<feature type="binding site" evidence="11">
    <location>
        <position position="220"/>
    </location>
    <ligand>
        <name>Mn(2+)</name>
        <dbReference type="ChEBI" id="CHEBI:29035"/>
    </ligand>
</feature>
<dbReference type="InterPro" id="IPR013785">
    <property type="entry name" value="Aldolase_TIM"/>
</dbReference>
<gene>
    <name evidence="11" type="primary">leuA</name>
    <name evidence="13" type="ORF">AVDCRST_MAG49-2423</name>
</gene>
<evidence type="ECO:0000256" key="7">
    <source>
        <dbReference type="ARBA" id="ARBA00022679"/>
    </source>
</evidence>
<dbReference type="EC" id="2.3.3.13" evidence="3 11"/>
<keyword evidence="5 11" id="KW-0432">Leucine biosynthesis</keyword>
<dbReference type="GO" id="GO:0005737">
    <property type="term" value="C:cytoplasm"/>
    <property type="evidence" value="ECO:0007669"/>
    <property type="project" value="UniProtKB-UniRule"/>
</dbReference>
<dbReference type="Pfam" id="PF08502">
    <property type="entry name" value="LeuA_dimer"/>
    <property type="match status" value="1"/>
</dbReference>
<dbReference type="SUPFAM" id="SSF110921">
    <property type="entry name" value="2-isopropylmalate synthase LeuA, allosteric (dimerisation) domain"/>
    <property type="match status" value="1"/>
</dbReference>
<keyword evidence="6 11" id="KW-0028">Amino-acid biosynthesis</keyword>
<comment type="pathway">
    <text evidence="1 11">Amino-acid biosynthesis; L-leucine biosynthesis; L-leucine from 3-methyl-2-oxobutanoate: step 1/4.</text>
</comment>
<keyword evidence="13" id="KW-0012">Acyltransferase</keyword>
<evidence type="ECO:0000259" key="12">
    <source>
        <dbReference type="PROSITE" id="PS50991"/>
    </source>
</evidence>
<dbReference type="Gene3D" id="1.10.238.260">
    <property type="match status" value="1"/>
</dbReference>
<comment type="function">
    <text evidence="11">Catalyzes the condensation of the acetyl group of acetyl-CoA with 3-methyl-2-oxobutanoate (2-ketoisovalerate) to form 3-carboxy-3-hydroxy-4-methylpentanoate (2-isopropylmalate).</text>
</comment>
<proteinExistence type="inferred from homology"/>
<dbReference type="InterPro" id="IPR050073">
    <property type="entry name" value="2-IPM_HCS-like"/>
</dbReference>
<evidence type="ECO:0000256" key="8">
    <source>
        <dbReference type="ARBA" id="ARBA00022723"/>
    </source>
</evidence>
<dbReference type="SMART" id="SM00917">
    <property type="entry name" value="LeuA_dimer"/>
    <property type="match status" value="1"/>
</dbReference>
<dbReference type="Gene3D" id="3.20.20.70">
    <property type="entry name" value="Aldolase class I"/>
    <property type="match status" value="1"/>
</dbReference>
<keyword evidence="7 11" id="KW-0808">Transferase</keyword>
<evidence type="ECO:0000256" key="10">
    <source>
        <dbReference type="ARBA" id="ARBA00023304"/>
    </source>
</evidence>
<sequence length="535" mass="56060">MADVPADANVAGLAAGNLPADRVIVFDTTLRDGEQSPGATLTADEKLEVADALVALGVDVIEAGFPAASPGDFEAVRSIAARARGVVVAGLARAVESDIERAAQAVKGAESPRIHTFIATSDIHLTHKLRTTREALLDRVTAMVGFARSFTDDVEFSAEDATRSDWDFLVTVFKRAVEAGATTLNVPDTVGYTTPDEMAALIRYLRERVAGIDRCVISVHCHDDLGMATANTLAAVAAGARQVEVTVNGIGERAGNTALEEVVMALGTRRDFFGGATTGVRTERIVPTSRLVSGLTGLQVQANKAIVGANAFAHEAGIHQDGVLKERTTYEIMDPSVVGWEGTKLVLGKHSGRAGFRSTLADIGIRLDQAQLDQAYSRFLVLADRKQRVTAADLVALVGDQLATGQDTLRLVRWNASLGSAGPATASVVVARGDAEHGGDGVGNGPVDALFQAIEAATGIENELEHYHVEAVTPGEDAQGQVRIRVRAGDAVATGHGLATDIVEASARAYLAALSRLEVDPAYRRPEAVAAEPAG</sequence>
<dbReference type="HAMAP" id="MF_01025">
    <property type="entry name" value="LeuA_type1"/>
    <property type="match status" value="1"/>
</dbReference>
<keyword evidence="10 11" id="KW-0100">Branched-chain amino acid biosynthesis</keyword>
<dbReference type="Pfam" id="PF00682">
    <property type="entry name" value="HMGL-like"/>
    <property type="match status" value="1"/>
</dbReference>
<feature type="binding site" evidence="11">
    <location>
        <position position="222"/>
    </location>
    <ligand>
        <name>Mn(2+)</name>
        <dbReference type="ChEBI" id="CHEBI:29035"/>
    </ligand>
</feature>
<evidence type="ECO:0000256" key="2">
    <source>
        <dbReference type="ARBA" id="ARBA00009396"/>
    </source>
</evidence>
<evidence type="ECO:0000256" key="1">
    <source>
        <dbReference type="ARBA" id="ARBA00004689"/>
    </source>
</evidence>
<dbReference type="InterPro" id="IPR054691">
    <property type="entry name" value="LeuA/HCS_post-cat"/>
</dbReference>
<evidence type="ECO:0000256" key="5">
    <source>
        <dbReference type="ARBA" id="ARBA00022430"/>
    </source>
</evidence>
<dbReference type="GO" id="GO:0003852">
    <property type="term" value="F:2-isopropylmalate synthase activity"/>
    <property type="evidence" value="ECO:0007669"/>
    <property type="project" value="UniProtKB-UniRule"/>
</dbReference>
<dbReference type="PROSITE" id="PS50991">
    <property type="entry name" value="PYR_CT"/>
    <property type="match status" value="1"/>
</dbReference>
<dbReference type="Gene3D" id="3.30.160.270">
    <property type="match status" value="1"/>
</dbReference>
<evidence type="ECO:0000313" key="13">
    <source>
        <dbReference type="EMBL" id="CAA9559387.1"/>
    </source>
</evidence>
<feature type="binding site" evidence="11">
    <location>
        <position position="32"/>
    </location>
    <ligand>
        <name>Mn(2+)</name>
        <dbReference type="ChEBI" id="CHEBI:29035"/>
    </ligand>
</feature>
<dbReference type="InterPro" id="IPR005671">
    <property type="entry name" value="LeuA_bact_synth"/>
</dbReference>
<comment type="subunit">
    <text evidence="11">Homodimer.</text>
</comment>
<feature type="domain" description="Pyruvate carboxyltransferase" evidence="12">
    <location>
        <begin position="23"/>
        <end position="286"/>
    </location>
</feature>
<keyword evidence="9 11" id="KW-0464">Manganese</keyword>
<dbReference type="GO" id="GO:0030145">
    <property type="term" value="F:manganese ion binding"/>
    <property type="evidence" value="ECO:0007669"/>
    <property type="project" value="UniProtKB-UniRule"/>
</dbReference>
<keyword evidence="11" id="KW-0963">Cytoplasm</keyword>
<comment type="similarity">
    <text evidence="2 11">Belongs to the alpha-IPM synthase/homocitrate synthase family. LeuA type 1 subfamily.</text>
</comment>
<dbReference type="NCBIfam" id="TIGR00973">
    <property type="entry name" value="leuA_bact"/>
    <property type="match status" value="1"/>
</dbReference>
<evidence type="ECO:0000256" key="11">
    <source>
        <dbReference type="HAMAP-Rule" id="MF_01025"/>
    </source>
</evidence>
<reference evidence="13" key="1">
    <citation type="submission" date="2020-02" db="EMBL/GenBank/DDBJ databases">
        <authorList>
            <person name="Meier V. D."/>
        </authorList>
    </citation>
    <scope>NUCLEOTIDE SEQUENCE</scope>
    <source>
        <strain evidence="13">AVDCRST_MAG49</strain>
    </source>
</reference>
<dbReference type="PANTHER" id="PTHR10277">
    <property type="entry name" value="HOMOCITRATE SYNTHASE-RELATED"/>
    <property type="match status" value="1"/>
</dbReference>
<dbReference type="InterPro" id="IPR013709">
    <property type="entry name" value="2-isopropylmalate_synth_dimer"/>
</dbReference>
<dbReference type="SUPFAM" id="SSF51569">
    <property type="entry name" value="Aldolase"/>
    <property type="match status" value="1"/>
</dbReference>
<dbReference type="CDD" id="cd07940">
    <property type="entry name" value="DRE_TIM_IPMS"/>
    <property type="match status" value="1"/>
</dbReference>
<dbReference type="NCBIfam" id="NF002086">
    <property type="entry name" value="PRK00915.1-3"/>
    <property type="match status" value="1"/>
</dbReference>
<feature type="region of interest" description="Regulatory domain" evidence="11">
    <location>
        <begin position="410"/>
        <end position="535"/>
    </location>
</feature>
<comment type="catalytic activity">
    <reaction evidence="11">
        <text>3-methyl-2-oxobutanoate + acetyl-CoA + H2O = (2S)-2-isopropylmalate + CoA + H(+)</text>
        <dbReference type="Rhea" id="RHEA:21524"/>
        <dbReference type="ChEBI" id="CHEBI:1178"/>
        <dbReference type="ChEBI" id="CHEBI:11851"/>
        <dbReference type="ChEBI" id="CHEBI:15377"/>
        <dbReference type="ChEBI" id="CHEBI:15378"/>
        <dbReference type="ChEBI" id="CHEBI:57287"/>
        <dbReference type="ChEBI" id="CHEBI:57288"/>
        <dbReference type="EC" id="2.3.3.13"/>
    </reaction>
</comment>
<organism evidence="13">
    <name type="scientific">uncultured Thermomicrobiales bacterium</name>
    <dbReference type="NCBI Taxonomy" id="1645740"/>
    <lineage>
        <taxon>Bacteria</taxon>
        <taxon>Pseudomonadati</taxon>
        <taxon>Thermomicrobiota</taxon>
        <taxon>Thermomicrobia</taxon>
        <taxon>Thermomicrobiales</taxon>
        <taxon>environmental samples</taxon>
    </lineage>
</organism>
<accession>A0A6J4UTE9</accession>
<dbReference type="InterPro" id="IPR036230">
    <property type="entry name" value="LeuA_allosteric_dom_sf"/>
</dbReference>
<dbReference type="UniPathway" id="UPA00048">
    <property type="reaction ID" value="UER00070"/>
</dbReference>
<dbReference type="PROSITE" id="PS00816">
    <property type="entry name" value="AIPM_HOMOCIT_SYNTH_2"/>
    <property type="match status" value="1"/>
</dbReference>
<feature type="binding site" evidence="11">
    <location>
        <position position="256"/>
    </location>
    <ligand>
        <name>Mn(2+)</name>
        <dbReference type="ChEBI" id="CHEBI:29035"/>
    </ligand>
</feature>
<evidence type="ECO:0000256" key="6">
    <source>
        <dbReference type="ARBA" id="ARBA00022605"/>
    </source>
</evidence>
<dbReference type="InterPro" id="IPR002034">
    <property type="entry name" value="AIPM/Hcit_synth_CS"/>
</dbReference>
<dbReference type="PROSITE" id="PS00815">
    <property type="entry name" value="AIPM_HOMOCIT_SYNTH_1"/>
    <property type="match status" value="1"/>
</dbReference>
<dbReference type="AlphaFoldDB" id="A0A6J4UTE9"/>
<dbReference type="FunFam" id="3.20.20.70:FF:000010">
    <property type="entry name" value="2-isopropylmalate synthase"/>
    <property type="match status" value="1"/>
</dbReference>
<comment type="cofactor">
    <cofactor evidence="11">
        <name>Mn(2+)</name>
        <dbReference type="ChEBI" id="CHEBI:29035"/>
    </cofactor>
</comment>
<dbReference type="InterPro" id="IPR000891">
    <property type="entry name" value="PYR_CT"/>
</dbReference>
<evidence type="ECO:0000256" key="9">
    <source>
        <dbReference type="ARBA" id="ARBA00023211"/>
    </source>
</evidence>
<keyword evidence="8 11" id="KW-0479">Metal-binding</keyword>
<evidence type="ECO:0000256" key="3">
    <source>
        <dbReference type="ARBA" id="ARBA00012973"/>
    </source>
</evidence>
<dbReference type="GO" id="GO:0009098">
    <property type="term" value="P:L-leucine biosynthetic process"/>
    <property type="evidence" value="ECO:0007669"/>
    <property type="project" value="UniProtKB-UniRule"/>
</dbReference>